<dbReference type="KEGG" id="tped:TPE_2133"/>
<sequence length="347" mass="37210">MSKVIVHYLNQFFAGKGGEDMADYKPEVIDGTAGPGAGLQGAVGDAGKIVKTIICGDNYFNEHEEECIKFVKKVLEETKADLLVAGPGFNAGRYGMACGNAAKAAFEMGIPAVSGLYEENPGYDVFRPFMYTVKTKNSAVGMREAVPAMGAIAKKVLTGEKICCPEKEGLLPKGVRENYFAEERGAKRAVDMLLKKIKGEEFVTEYPMPVFDRVPPFAAVKDISKAKIALVTSGGVVPKGNPDHIEASNASHYGEYSIAGMAKLSSADSETAHGGYDPTYCNANPNRVLPVDVLRDMEKEGKIGKLHDKYYTTVGNGTAVKSSKKFAEEIAQKLVNDGVQAVILTST</sequence>
<reference evidence="2 3" key="1">
    <citation type="journal article" date="2013" name="PLoS ONE">
        <title>Genome-Wide Relatedness of Treponema pedis, from Gingiva and Necrotic Skin Lesions of Pigs, with the Human Oral Pathogen Treponema denticola.</title>
        <authorList>
            <person name="Svartstrom O."/>
            <person name="Mushtaq M."/>
            <person name="Pringle M."/>
            <person name="Segerman B."/>
        </authorList>
    </citation>
    <scope>NUCLEOTIDE SEQUENCE [LARGE SCALE GENOMIC DNA]</scope>
    <source>
        <strain evidence="2">T A4</strain>
    </source>
</reference>
<dbReference type="HOGENOM" id="CLU_053106_0_0_12"/>
<accession>S5ZPS2</accession>
<dbReference type="AlphaFoldDB" id="S5ZPS2"/>
<dbReference type="NCBIfam" id="TIGR01918">
    <property type="entry name" value="various_sel_PB"/>
    <property type="match status" value="1"/>
</dbReference>
<keyword evidence="3" id="KW-1185">Reference proteome</keyword>
<dbReference type="GO" id="GO:0050485">
    <property type="term" value="F:oxidoreductase activity, acting on X-H and Y-H to form an X-Y bond, with a disulfide as acceptor"/>
    <property type="evidence" value="ECO:0007669"/>
    <property type="project" value="InterPro"/>
</dbReference>
<dbReference type="InterPro" id="IPR010187">
    <property type="entry name" value="Various_sel_PB"/>
</dbReference>
<proteinExistence type="predicted"/>
<organism evidence="2 3">
    <name type="scientific">Treponema pedis str. T A4</name>
    <dbReference type="NCBI Taxonomy" id="1291379"/>
    <lineage>
        <taxon>Bacteria</taxon>
        <taxon>Pseudomonadati</taxon>
        <taxon>Spirochaetota</taxon>
        <taxon>Spirochaetia</taxon>
        <taxon>Spirochaetales</taxon>
        <taxon>Treponemataceae</taxon>
        <taxon>Treponema</taxon>
    </lineage>
</organism>
<dbReference type="Pfam" id="PF07355">
    <property type="entry name" value="GRDB"/>
    <property type="match status" value="1"/>
</dbReference>
<gene>
    <name evidence="2" type="ORF">TPE_2133</name>
</gene>
<name>S5ZPS2_9SPIR</name>
<evidence type="ECO:0000313" key="2">
    <source>
        <dbReference type="EMBL" id="AGT44607.1"/>
    </source>
</evidence>
<evidence type="ECO:0000256" key="1">
    <source>
        <dbReference type="ARBA" id="ARBA00023002"/>
    </source>
</evidence>
<dbReference type="Proteomes" id="UP000015620">
    <property type="component" value="Chromosome"/>
</dbReference>
<dbReference type="EMBL" id="CP004120">
    <property type="protein sequence ID" value="AGT44607.1"/>
    <property type="molecule type" value="Genomic_DNA"/>
</dbReference>
<dbReference type="PATRIC" id="fig|1291379.3.peg.2105"/>
<evidence type="ECO:0000313" key="3">
    <source>
        <dbReference type="Proteomes" id="UP000015620"/>
    </source>
</evidence>
<protein>
    <submittedName>
        <fullName evidence="2">Glycine reductase complex selenoprotein GrdB2</fullName>
    </submittedName>
</protein>
<dbReference type="STRING" id="1291379.TPE_2133"/>
<keyword evidence="1" id="KW-0560">Oxidoreductase</keyword>